<reference evidence="1" key="2">
    <citation type="submission" date="2020-11" db="EMBL/GenBank/DDBJ databases">
        <authorList>
            <person name="McCartney M.A."/>
            <person name="Auch B."/>
            <person name="Kono T."/>
            <person name="Mallez S."/>
            <person name="Becker A."/>
            <person name="Gohl D.M."/>
            <person name="Silverstein K.A.T."/>
            <person name="Koren S."/>
            <person name="Bechman K.B."/>
            <person name="Herman A."/>
            <person name="Abrahante J.E."/>
            <person name="Garbe J."/>
        </authorList>
    </citation>
    <scope>NUCLEOTIDE SEQUENCE</scope>
    <source>
        <strain evidence="1">Duluth1</strain>
        <tissue evidence="1">Whole animal</tissue>
    </source>
</reference>
<comment type="caution">
    <text evidence="1">The sequence shown here is derived from an EMBL/GenBank/DDBJ whole genome shotgun (WGS) entry which is preliminary data.</text>
</comment>
<evidence type="ECO:0008006" key="3">
    <source>
        <dbReference type="Google" id="ProtNLM"/>
    </source>
</evidence>
<dbReference type="EMBL" id="JAIWYP010000009">
    <property type="protein sequence ID" value="KAH3769544.1"/>
    <property type="molecule type" value="Genomic_DNA"/>
</dbReference>
<accession>A0A9D4E034</accession>
<dbReference type="Proteomes" id="UP000828390">
    <property type="component" value="Unassembled WGS sequence"/>
</dbReference>
<sequence length="132" mass="15187">MNASYVHIRQTGAQIRTTAREFEVPEASLRHRLSGRVNSESVHSGPKPMFSNKEEAHLVGHIKTMAECGYGYGRAEVVTMASEYAVYLEKRDQDHPLSMKWFRGFMPRWTELKVLKPRGLELQLPRPSTWSQ</sequence>
<protein>
    <recommendedName>
        <fullName evidence="3">HTH CENPB-type domain-containing protein</fullName>
    </recommendedName>
</protein>
<reference evidence="1" key="1">
    <citation type="journal article" date="2019" name="bioRxiv">
        <title>The Genome of the Zebra Mussel, Dreissena polymorpha: A Resource for Invasive Species Research.</title>
        <authorList>
            <person name="McCartney M.A."/>
            <person name="Auch B."/>
            <person name="Kono T."/>
            <person name="Mallez S."/>
            <person name="Zhang Y."/>
            <person name="Obille A."/>
            <person name="Becker A."/>
            <person name="Abrahante J.E."/>
            <person name="Garbe J."/>
            <person name="Badalamenti J.P."/>
            <person name="Herman A."/>
            <person name="Mangelson H."/>
            <person name="Liachko I."/>
            <person name="Sullivan S."/>
            <person name="Sone E.D."/>
            <person name="Koren S."/>
            <person name="Silverstein K.A.T."/>
            <person name="Beckman K.B."/>
            <person name="Gohl D.M."/>
        </authorList>
    </citation>
    <scope>NUCLEOTIDE SEQUENCE</scope>
    <source>
        <strain evidence="1">Duluth1</strain>
        <tissue evidence="1">Whole animal</tissue>
    </source>
</reference>
<dbReference type="AlphaFoldDB" id="A0A9D4E034"/>
<keyword evidence="2" id="KW-1185">Reference proteome</keyword>
<organism evidence="1 2">
    <name type="scientific">Dreissena polymorpha</name>
    <name type="common">Zebra mussel</name>
    <name type="synonym">Mytilus polymorpha</name>
    <dbReference type="NCBI Taxonomy" id="45954"/>
    <lineage>
        <taxon>Eukaryota</taxon>
        <taxon>Metazoa</taxon>
        <taxon>Spiralia</taxon>
        <taxon>Lophotrochozoa</taxon>
        <taxon>Mollusca</taxon>
        <taxon>Bivalvia</taxon>
        <taxon>Autobranchia</taxon>
        <taxon>Heteroconchia</taxon>
        <taxon>Euheterodonta</taxon>
        <taxon>Imparidentia</taxon>
        <taxon>Neoheterodontei</taxon>
        <taxon>Myida</taxon>
        <taxon>Dreissenoidea</taxon>
        <taxon>Dreissenidae</taxon>
        <taxon>Dreissena</taxon>
    </lineage>
</organism>
<gene>
    <name evidence="1" type="ORF">DPMN_170817</name>
</gene>
<evidence type="ECO:0000313" key="1">
    <source>
        <dbReference type="EMBL" id="KAH3769544.1"/>
    </source>
</evidence>
<name>A0A9D4E034_DREPO</name>
<proteinExistence type="predicted"/>
<evidence type="ECO:0000313" key="2">
    <source>
        <dbReference type="Proteomes" id="UP000828390"/>
    </source>
</evidence>